<feature type="region of interest" description="Disordered" evidence="1">
    <location>
        <begin position="142"/>
        <end position="227"/>
    </location>
</feature>
<keyword evidence="2" id="KW-0732">Signal</keyword>
<protein>
    <submittedName>
        <fullName evidence="3">Uncharacterized protein</fullName>
    </submittedName>
</protein>
<proteinExistence type="predicted"/>
<evidence type="ECO:0000313" key="4">
    <source>
        <dbReference type="Proteomes" id="UP000779574"/>
    </source>
</evidence>
<organism evidence="3 4">
    <name type="scientific">Aureobasidium melanogenum</name>
    <name type="common">Aureobasidium pullulans var. melanogenum</name>
    <dbReference type="NCBI Taxonomy" id="46634"/>
    <lineage>
        <taxon>Eukaryota</taxon>
        <taxon>Fungi</taxon>
        <taxon>Dikarya</taxon>
        <taxon>Ascomycota</taxon>
        <taxon>Pezizomycotina</taxon>
        <taxon>Dothideomycetes</taxon>
        <taxon>Dothideomycetidae</taxon>
        <taxon>Dothideales</taxon>
        <taxon>Saccotheciaceae</taxon>
        <taxon>Aureobasidium</taxon>
    </lineage>
</organism>
<evidence type="ECO:0000313" key="3">
    <source>
        <dbReference type="EMBL" id="KAG9685635.1"/>
    </source>
</evidence>
<feature type="chain" id="PRO_5040337161" evidence="2">
    <location>
        <begin position="23"/>
        <end position="660"/>
    </location>
</feature>
<accession>A0A9P8J551</accession>
<feature type="signal peptide" evidence="2">
    <location>
        <begin position="1"/>
        <end position="22"/>
    </location>
</feature>
<sequence>MHIPTAQSLLCLSLLALPYASAVPLNENLQPRAATTCNANDIKTVNSSNKQPVAYCKTWLATKQSKSTVKGLTVAQISNACKCVEASASSSSVAAAKKTTSTTKKSSSTIKVTSSAAKKTTSSTKKATTSIKTTLKAASISTRASSATKSSTSAKKTSTSSKQSTTSKQSTSSRISTSQKSTATSTSVASKKSTWTSVSTKQSSSSSSKASNKPTSTTKTSSSASISSTSVQSHLSSSASSATSSVSSTTFSAVAIPMDAVTGVVTNQKAPTGVSTRSSSSIQTSSSTIASGTTSAASANTKDLSNGSNVITNGIFSQGSTTGWHGAHAFGTKFAVASLAGDSNYEALVKYALAADDNASGQLYQNVTIPANSAWQLSADVYLNYPSGLPVGVSCVVKYSLGSDSIILKQYGVASTSGAVLSDTASGTLSQAFTGRFQIDTYCNSASSSAASFSLGFGNIQLLVADAGSATSAAAITNAAVTTSTSSPSSTTSSAASASTSGANMLTNGDFGTGDFSGWALYRLGNPTFAVQGNPNAYVSVITFPAGGDSNSQAALLQQSANATSGTTYTASMGLLLNYPSGLANDGSSCSVQVYFVDSNGFGVSFAQTTYSYGDAAYQSITGSGSVNNGFQGVFDIMIRCYGGAQAIVAGVEDVQLFVS</sequence>
<name>A0A9P8J551_AURME</name>
<dbReference type="AlphaFoldDB" id="A0A9P8J551"/>
<evidence type="ECO:0000256" key="1">
    <source>
        <dbReference type="SAM" id="MobiDB-lite"/>
    </source>
</evidence>
<feature type="non-terminal residue" evidence="3">
    <location>
        <position position="660"/>
    </location>
</feature>
<feature type="region of interest" description="Disordered" evidence="1">
    <location>
        <begin position="94"/>
        <end position="128"/>
    </location>
</feature>
<reference evidence="3" key="2">
    <citation type="submission" date="2021-08" db="EMBL/GenBank/DDBJ databases">
        <authorList>
            <person name="Gostincar C."/>
            <person name="Sun X."/>
            <person name="Song Z."/>
            <person name="Gunde-Cimerman N."/>
        </authorList>
    </citation>
    <scope>NUCLEOTIDE SEQUENCE</scope>
    <source>
        <strain evidence="3">EXF-9911</strain>
    </source>
</reference>
<dbReference type="EMBL" id="JAHFXF010000561">
    <property type="protein sequence ID" value="KAG9685635.1"/>
    <property type="molecule type" value="Genomic_DNA"/>
</dbReference>
<comment type="caution">
    <text evidence="3">The sequence shown here is derived from an EMBL/GenBank/DDBJ whole genome shotgun (WGS) entry which is preliminary data.</text>
</comment>
<reference evidence="3" key="1">
    <citation type="journal article" date="2021" name="J Fungi (Basel)">
        <title>Virulence traits and population genomics of the black yeast Aureobasidium melanogenum.</title>
        <authorList>
            <person name="Cernosa A."/>
            <person name="Sun X."/>
            <person name="Gostincar C."/>
            <person name="Fang C."/>
            <person name="Gunde-Cimerman N."/>
            <person name="Song Z."/>
        </authorList>
    </citation>
    <scope>NUCLEOTIDE SEQUENCE</scope>
    <source>
        <strain evidence="3">EXF-9911</strain>
    </source>
</reference>
<dbReference type="OrthoDB" id="3935518at2759"/>
<dbReference type="Gene3D" id="2.60.120.260">
    <property type="entry name" value="Galactose-binding domain-like"/>
    <property type="match status" value="2"/>
</dbReference>
<dbReference type="Proteomes" id="UP000779574">
    <property type="component" value="Unassembled WGS sequence"/>
</dbReference>
<gene>
    <name evidence="3" type="ORF">KCU76_g11576</name>
</gene>
<evidence type="ECO:0000256" key="2">
    <source>
        <dbReference type="SAM" id="SignalP"/>
    </source>
</evidence>